<evidence type="ECO:0000313" key="2">
    <source>
        <dbReference type="Proteomes" id="UP000013827"/>
    </source>
</evidence>
<dbReference type="HOGENOM" id="CLU_1201759_0_0_1"/>
<organism evidence="1 2">
    <name type="scientific">Emiliania huxleyi (strain CCMP1516)</name>
    <dbReference type="NCBI Taxonomy" id="280463"/>
    <lineage>
        <taxon>Eukaryota</taxon>
        <taxon>Haptista</taxon>
        <taxon>Haptophyta</taxon>
        <taxon>Prymnesiophyceae</taxon>
        <taxon>Isochrysidales</taxon>
        <taxon>Noelaerhabdaceae</taxon>
        <taxon>Emiliania</taxon>
    </lineage>
</organism>
<dbReference type="RefSeq" id="XP_005787765.1">
    <property type="nucleotide sequence ID" value="XM_005787708.1"/>
</dbReference>
<sequence length="231" mass="24062">MLLPSCSIPPVRPLLLHTVATSGVAMLADPALATSSAADLPPATSFEPQGDPLQAAILFSVVALPFAYWWYISVPEARLALAKDKRLKEGETKRYLDELADDPSGRKAERWFFAKWLRQNKPSRPAAAKAAPEDEAAALPPEEAAAALPPAPPPEPARDASLGVLFKPASLKGNATPKFWSGDNPIVVTMGGLALAGVVATAAQSGSGAHVADIVVLGAGLAFGLSRLTLD</sequence>
<dbReference type="Proteomes" id="UP000013827">
    <property type="component" value="Unassembled WGS sequence"/>
</dbReference>
<evidence type="ECO:0000313" key="1">
    <source>
        <dbReference type="EnsemblProtists" id="EOD35336"/>
    </source>
</evidence>
<dbReference type="PaxDb" id="2903-EOD35336"/>
<proteinExistence type="predicted"/>
<keyword evidence="2" id="KW-1185">Reference proteome</keyword>
<dbReference type="KEGG" id="ehx:EMIHUDRAFT_201361"/>
<reference evidence="2" key="1">
    <citation type="journal article" date="2013" name="Nature">
        <title>Pan genome of the phytoplankton Emiliania underpins its global distribution.</title>
        <authorList>
            <person name="Read B.A."/>
            <person name="Kegel J."/>
            <person name="Klute M.J."/>
            <person name="Kuo A."/>
            <person name="Lefebvre S.C."/>
            <person name="Maumus F."/>
            <person name="Mayer C."/>
            <person name="Miller J."/>
            <person name="Monier A."/>
            <person name="Salamov A."/>
            <person name="Young J."/>
            <person name="Aguilar M."/>
            <person name="Claverie J.M."/>
            <person name="Frickenhaus S."/>
            <person name="Gonzalez K."/>
            <person name="Herman E.K."/>
            <person name="Lin Y.C."/>
            <person name="Napier J."/>
            <person name="Ogata H."/>
            <person name="Sarno A.F."/>
            <person name="Shmutz J."/>
            <person name="Schroeder D."/>
            <person name="de Vargas C."/>
            <person name="Verret F."/>
            <person name="von Dassow P."/>
            <person name="Valentin K."/>
            <person name="Van de Peer Y."/>
            <person name="Wheeler G."/>
            <person name="Dacks J.B."/>
            <person name="Delwiche C.F."/>
            <person name="Dyhrman S.T."/>
            <person name="Glockner G."/>
            <person name="John U."/>
            <person name="Richards T."/>
            <person name="Worden A.Z."/>
            <person name="Zhang X."/>
            <person name="Grigoriev I.V."/>
            <person name="Allen A.E."/>
            <person name="Bidle K."/>
            <person name="Borodovsky M."/>
            <person name="Bowler C."/>
            <person name="Brownlee C."/>
            <person name="Cock J.M."/>
            <person name="Elias M."/>
            <person name="Gladyshev V.N."/>
            <person name="Groth M."/>
            <person name="Guda C."/>
            <person name="Hadaegh A."/>
            <person name="Iglesias-Rodriguez M.D."/>
            <person name="Jenkins J."/>
            <person name="Jones B.M."/>
            <person name="Lawson T."/>
            <person name="Leese F."/>
            <person name="Lindquist E."/>
            <person name="Lobanov A."/>
            <person name="Lomsadze A."/>
            <person name="Malik S.B."/>
            <person name="Marsh M.E."/>
            <person name="Mackinder L."/>
            <person name="Mock T."/>
            <person name="Mueller-Roeber B."/>
            <person name="Pagarete A."/>
            <person name="Parker M."/>
            <person name="Probert I."/>
            <person name="Quesneville H."/>
            <person name="Raines C."/>
            <person name="Rensing S.A."/>
            <person name="Riano-Pachon D.M."/>
            <person name="Richier S."/>
            <person name="Rokitta S."/>
            <person name="Shiraiwa Y."/>
            <person name="Soanes D.M."/>
            <person name="van der Giezen M."/>
            <person name="Wahlund T.M."/>
            <person name="Williams B."/>
            <person name="Wilson W."/>
            <person name="Wolfe G."/>
            <person name="Wurch L.L."/>
        </authorList>
    </citation>
    <scope>NUCLEOTIDE SEQUENCE</scope>
</reference>
<dbReference type="EnsemblProtists" id="EOD35336">
    <property type="protein sequence ID" value="EOD35336"/>
    <property type="gene ID" value="EMIHUDRAFT_201361"/>
</dbReference>
<accession>A0A0D3KHV1</accession>
<name>A0A0D3KHV1_EMIH1</name>
<dbReference type="GeneID" id="17280607"/>
<reference evidence="1" key="2">
    <citation type="submission" date="2024-10" db="UniProtKB">
        <authorList>
            <consortium name="EnsemblProtists"/>
        </authorList>
    </citation>
    <scope>IDENTIFICATION</scope>
</reference>
<protein>
    <submittedName>
        <fullName evidence="1">Uncharacterized protein</fullName>
    </submittedName>
</protein>
<dbReference type="AlphaFoldDB" id="A0A0D3KHV1"/>